<gene>
    <name evidence="1" type="ORF">MSPICULIGERA_LOCUS10566</name>
</gene>
<dbReference type="EMBL" id="CATQJA010002592">
    <property type="protein sequence ID" value="CAJ0572174.1"/>
    <property type="molecule type" value="Genomic_DNA"/>
</dbReference>
<accession>A0AA36G411</accession>
<dbReference type="AlphaFoldDB" id="A0AA36G411"/>
<evidence type="ECO:0000313" key="1">
    <source>
        <dbReference type="EMBL" id="CAJ0572174.1"/>
    </source>
</evidence>
<evidence type="ECO:0000313" key="2">
    <source>
        <dbReference type="Proteomes" id="UP001177023"/>
    </source>
</evidence>
<name>A0AA36G411_9BILA</name>
<comment type="caution">
    <text evidence="1">The sequence shown here is derived from an EMBL/GenBank/DDBJ whole genome shotgun (WGS) entry which is preliminary data.</text>
</comment>
<reference evidence="1" key="1">
    <citation type="submission" date="2023-06" db="EMBL/GenBank/DDBJ databases">
        <authorList>
            <person name="Delattre M."/>
        </authorList>
    </citation>
    <scope>NUCLEOTIDE SEQUENCE</scope>
    <source>
        <strain evidence="1">AF72</strain>
    </source>
</reference>
<dbReference type="Proteomes" id="UP001177023">
    <property type="component" value="Unassembled WGS sequence"/>
</dbReference>
<protein>
    <submittedName>
        <fullName evidence="1">Uncharacterized protein</fullName>
    </submittedName>
</protein>
<sequence>MNRRLMEYSSRKGGHLQEIGRDSSASSMFPSMLFTLWMDFVVIQYYRYVRDRQLEIEQSEQLPLYSQMMKT</sequence>
<keyword evidence="2" id="KW-1185">Reference proteome</keyword>
<proteinExistence type="predicted"/>
<feature type="non-terminal residue" evidence="1">
    <location>
        <position position="71"/>
    </location>
</feature>
<organism evidence="1 2">
    <name type="scientific">Mesorhabditis spiculigera</name>
    <dbReference type="NCBI Taxonomy" id="96644"/>
    <lineage>
        <taxon>Eukaryota</taxon>
        <taxon>Metazoa</taxon>
        <taxon>Ecdysozoa</taxon>
        <taxon>Nematoda</taxon>
        <taxon>Chromadorea</taxon>
        <taxon>Rhabditida</taxon>
        <taxon>Rhabditina</taxon>
        <taxon>Rhabditomorpha</taxon>
        <taxon>Rhabditoidea</taxon>
        <taxon>Rhabditidae</taxon>
        <taxon>Mesorhabditinae</taxon>
        <taxon>Mesorhabditis</taxon>
    </lineage>
</organism>